<evidence type="ECO:0000256" key="6">
    <source>
        <dbReference type="ARBA" id="ARBA00022676"/>
    </source>
</evidence>
<reference evidence="13 14" key="1">
    <citation type="submission" date="2017-02" db="EMBL/GenBank/DDBJ databases">
        <authorList>
            <person name="Peterson S.W."/>
        </authorList>
    </citation>
    <scope>NUCLEOTIDE SEQUENCE [LARGE SCALE GENOMIC DNA]</scope>
    <source>
        <strain evidence="13 14">DSM 18034</strain>
    </source>
</reference>
<dbReference type="FunFam" id="3.20.20.80:FF:000003">
    <property type="entry name" value="1,4-alpha-glucan branching enzyme GlgB"/>
    <property type="match status" value="1"/>
</dbReference>
<name>A0A1T4VEG9_9BACT</name>
<feature type="domain" description="Glycosyl hydrolase family 13 catalytic" evidence="12">
    <location>
        <begin position="160"/>
        <end position="504"/>
    </location>
</feature>
<comment type="pathway">
    <text evidence="3 10">Glycan biosynthesis; glycogen biosynthesis.</text>
</comment>
<comment type="subunit">
    <text evidence="10">Monomer.</text>
</comment>
<keyword evidence="5 10" id="KW-0321">Glycogen metabolism</keyword>
<dbReference type="AlphaFoldDB" id="A0A1T4VEG9"/>
<keyword evidence="14" id="KW-1185">Reference proteome</keyword>
<dbReference type="NCBIfam" id="NF008967">
    <property type="entry name" value="PRK12313.1"/>
    <property type="match status" value="1"/>
</dbReference>
<dbReference type="NCBIfam" id="NF003811">
    <property type="entry name" value="PRK05402.1"/>
    <property type="match status" value="1"/>
</dbReference>
<sequence length="637" mass="72710">MNTVDAVRHDLSLLTEQDIYLFREGRHYRLYEKLGAHLMDADGVSGCFFAVWAPNARSVSVISDQNGWDPCAHPLAPRLDSSGIWQGFVPGMTRGAVYKYHLVAQNGQEWDKRDPFALFGESPPESASIVWDTEYFWTDKSWMAERGARNALDAPWSVYEMHLGSWRRKDNGELMSFVDLAGCLPEYLSGLGFTHVEFLPVMEHPFYGSWGYQTTGYFSPSSRYGSPQEFMDLVNALHRAGIGVVLDWVPSHFPNDEYGLHRFDGTHLYDHEDPRRGFHPDWNSCIFNLGRYEVRSFLISSAMFWLDAYHADGLRVDAVASMLYLDYSRKEGEWIPNEYGGRENLEAIDFLRTLNSTVYQQYPDVQTIAEESTSWPMVSRPVHLGGLGFGMKWNMGWMHDTLEYFSMDPVFRKYHQDKLTFALWYAYTENFMLPLSHDEVVYGKGSLFTKMPGDDWQKWAGLRLLYSYMYTMPGKKLLFMGAEFGQHGEWNHDGVLEWGQLEGQGAGLSAYLHDLNMLLRSDPALHGADFLPEGFEWVDFRDAEESVIAFLRRDEQKRCVLAVLNFTPVPRENYRLGVPWAGFWKELLCSDAVSYGGSGWGNYGGVQSDAIPSHGHEQSVEIALPPLGAVLFECSEG</sequence>
<dbReference type="PANTHER" id="PTHR43651">
    <property type="entry name" value="1,4-ALPHA-GLUCAN-BRANCHING ENZYME"/>
    <property type="match status" value="1"/>
</dbReference>
<dbReference type="GO" id="GO:0004553">
    <property type="term" value="F:hydrolase activity, hydrolyzing O-glycosyl compounds"/>
    <property type="evidence" value="ECO:0007669"/>
    <property type="project" value="InterPro"/>
</dbReference>
<dbReference type="HAMAP" id="MF_00685">
    <property type="entry name" value="GlgB"/>
    <property type="match status" value="1"/>
</dbReference>
<dbReference type="GO" id="GO:0005978">
    <property type="term" value="P:glycogen biosynthetic process"/>
    <property type="evidence" value="ECO:0007669"/>
    <property type="project" value="UniProtKB-UniRule"/>
</dbReference>
<evidence type="ECO:0000256" key="2">
    <source>
        <dbReference type="ARBA" id="ARBA00002953"/>
    </source>
</evidence>
<dbReference type="InterPro" id="IPR006047">
    <property type="entry name" value="GH13_cat_dom"/>
</dbReference>
<dbReference type="EC" id="2.4.1.18" evidence="10"/>
<dbReference type="OrthoDB" id="9800174at2"/>
<evidence type="ECO:0000256" key="11">
    <source>
        <dbReference type="PIRSR" id="PIRSR000463-1"/>
    </source>
</evidence>
<keyword evidence="8 10" id="KW-0320">Glycogen biosynthesis</keyword>
<evidence type="ECO:0000256" key="3">
    <source>
        <dbReference type="ARBA" id="ARBA00004964"/>
    </source>
</evidence>
<evidence type="ECO:0000256" key="1">
    <source>
        <dbReference type="ARBA" id="ARBA00000826"/>
    </source>
</evidence>
<proteinExistence type="inferred from homology"/>
<dbReference type="Pfam" id="PF00128">
    <property type="entry name" value="Alpha-amylase"/>
    <property type="match status" value="1"/>
</dbReference>
<dbReference type="GO" id="GO:0043169">
    <property type="term" value="F:cation binding"/>
    <property type="evidence" value="ECO:0007669"/>
    <property type="project" value="InterPro"/>
</dbReference>
<dbReference type="InterPro" id="IPR006048">
    <property type="entry name" value="A-amylase/branching_C"/>
</dbReference>
<dbReference type="InterPro" id="IPR006407">
    <property type="entry name" value="GlgB"/>
</dbReference>
<dbReference type="InterPro" id="IPR013783">
    <property type="entry name" value="Ig-like_fold"/>
</dbReference>
<dbReference type="InterPro" id="IPR013780">
    <property type="entry name" value="Glyco_hydro_b"/>
</dbReference>
<evidence type="ECO:0000259" key="12">
    <source>
        <dbReference type="SMART" id="SM00642"/>
    </source>
</evidence>
<dbReference type="GO" id="GO:0003844">
    <property type="term" value="F:1,4-alpha-glucan branching enzyme activity"/>
    <property type="evidence" value="ECO:0007669"/>
    <property type="project" value="UniProtKB-UniRule"/>
</dbReference>
<dbReference type="PIRSF" id="PIRSF000463">
    <property type="entry name" value="GlgB"/>
    <property type="match status" value="1"/>
</dbReference>
<dbReference type="Gene3D" id="2.60.40.1180">
    <property type="entry name" value="Golgi alpha-mannosidase II"/>
    <property type="match status" value="1"/>
</dbReference>
<protein>
    <recommendedName>
        <fullName evidence="10">1,4-alpha-glucan branching enzyme GlgB</fullName>
        <ecNumber evidence="10">2.4.1.18</ecNumber>
    </recommendedName>
    <alternativeName>
        <fullName evidence="10">1,4-alpha-D-glucan:1,4-alpha-D-glucan 6-glucosyl-transferase</fullName>
    </alternativeName>
    <alternativeName>
        <fullName evidence="10">Alpha-(1-&gt;4)-glucan branching enzyme</fullName>
    </alternativeName>
    <alternativeName>
        <fullName evidence="10">Glycogen branching enzyme</fullName>
        <shortName evidence="10">BE</shortName>
    </alternativeName>
</protein>
<dbReference type="Gene3D" id="2.60.40.10">
    <property type="entry name" value="Immunoglobulins"/>
    <property type="match status" value="1"/>
</dbReference>
<dbReference type="InterPro" id="IPR017853">
    <property type="entry name" value="GH"/>
</dbReference>
<comment type="catalytic activity">
    <reaction evidence="1 10">
        <text>Transfers a segment of a (1-&gt;4)-alpha-D-glucan chain to a primary hydroxy group in a similar glucan chain.</text>
        <dbReference type="EC" id="2.4.1.18"/>
    </reaction>
</comment>
<dbReference type="InterPro" id="IPR037439">
    <property type="entry name" value="Branching_enzy"/>
</dbReference>
<evidence type="ECO:0000256" key="7">
    <source>
        <dbReference type="ARBA" id="ARBA00022679"/>
    </source>
</evidence>
<dbReference type="NCBIfam" id="TIGR01515">
    <property type="entry name" value="branching_enzym"/>
    <property type="match status" value="1"/>
</dbReference>
<dbReference type="InterPro" id="IPR044143">
    <property type="entry name" value="GlgB_N_E_set_prok"/>
</dbReference>
<feature type="active site" description="Nucleophile" evidence="10 11">
    <location>
        <position position="317"/>
    </location>
</feature>
<dbReference type="Proteomes" id="UP000189733">
    <property type="component" value="Unassembled WGS sequence"/>
</dbReference>
<comment type="similarity">
    <text evidence="4 10">Belongs to the glycosyl hydrolase 13 family. GlgB subfamily.</text>
</comment>
<dbReference type="SUPFAM" id="SSF51011">
    <property type="entry name" value="Glycosyl hydrolase domain"/>
    <property type="match status" value="1"/>
</dbReference>
<dbReference type="STRING" id="1121442.SAMN02745702_00123"/>
<keyword evidence="6 10" id="KW-0328">Glycosyltransferase</keyword>
<keyword evidence="9 10" id="KW-0119">Carbohydrate metabolism</keyword>
<dbReference type="InterPro" id="IPR004193">
    <property type="entry name" value="Glyco_hydro_13_N"/>
</dbReference>
<dbReference type="GO" id="GO:0005829">
    <property type="term" value="C:cytosol"/>
    <property type="evidence" value="ECO:0007669"/>
    <property type="project" value="TreeGrafter"/>
</dbReference>
<keyword evidence="7 10" id="KW-0808">Transferase</keyword>
<evidence type="ECO:0000256" key="10">
    <source>
        <dbReference type="HAMAP-Rule" id="MF_00685"/>
    </source>
</evidence>
<dbReference type="CDD" id="cd11322">
    <property type="entry name" value="AmyAc_Glg_BE"/>
    <property type="match status" value="1"/>
</dbReference>
<dbReference type="Pfam" id="PF02806">
    <property type="entry name" value="Alpha-amylase_C"/>
    <property type="match status" value="1"/>
</dbReference>
<dbReference type="PANTHER" id="PTHR43651:SF3">
    <property type="entry name" value="1,4-ALPHA-GLUCAN-BRANCHING ENZYME"/>
    <property type="match status" value="1"/>
</dbReference>
<accession>A0A1T4VEG9</accession>
<dbReference type="SUPFAM" id="SSF51445">
    <property type="entry name" value="(Trans)glycosidases"/>
    <property type="match status" value="1"/>
</dbReference>
<evidence type="ECO:0000313" key="14">
    <source>
        <dbReference type="Proteomes" id="UP000189733"/>
    </source>
</evidence>
<comment type="function">
    <text evidence="2 10">Catalyzes the formation of the alpha-1,6-glucosidic linkages in glycogen by scission of a 1,4-alpha-linked oligosaccharide from growing alpha-1,4-glucan chains and the subsequent attachment of the oligosaccharide to the alpha-1,6 position.</text>
</comment>
<evidence type="ECO:0000256" key="8">
    <source>
        <dbReference type="ARBA" id="ARBA00023056"/>
    </source>
</evidence>
<evidence type="ECO:0000313" key="13">
    <source>
        <dbReference type="EMBL" id="SKA63379.1"/>
    </source>
</evidence>
<dbReference type="SMART" id="SM00642">
    <property type="entry name" value="Aamy"/>
    <property type="match status" value="1"/>
</dbReference>
<gene>
    <name evidence="10" type="primary">glgB</name>
    <name evidence="13" type="ORF">SAMN02745702_00123</name>
</gene>
<dbReference type="Gene3D" id="3.20.20.80">
    <property type="entry name" value="Glycosidases"/>
    <property type="match status" value="1"/>
</dbReference>
<dbReference type="EMBL" id="FUYA01000001">
    <property type="protein sequence ID" value="SKA63379.1"/>
    <property type="molecule type" value="Genomic_DNA"/>
</dbReference>
<dbReference type="UniPathway" id="UPA00164"/>
<dbReference type="FunFam" id="2.60.40.1180:FF:000002">
    <property type="entry name" value="1,4-alpha-glucan branching enzyme GlgB"/>
    <property type="match status" value="1"/>
</dbReference>
<evidence type="ECO:0000256" key="5">
    <source>
        <dbReference type="ARBA" id="ARBA00022600"/>
    </source>
</evidence>
<dbReference type="RefSeq" id="WP_078683451.1">
    <property type="nucleotide sequence ID" value="NZ_FUYA01000001.1"/>
</dbReference>
<dbReference type="Pfam" id="PF02922">
    <property type="entry name" value="CBM_48"/>
    <property type="match status" value="1"/>
</dbReference>
<feature type="active site" description="Proton donor" evidence="10 11">
    <location>
        <position position="370"/>
    </location>
</feature>
<dbReference type="CDD" id="cd02855">
    <property type="entry name" value="E_set_GBE_prok_N"/>
    <property type="match status" value="1"/>
</dbReference>
<evidence type="ECO:0000256" key="9">
    <source>
        <dbReference type="ARBA" id="ARBA00023277"/>
    </source>
</evidence>
<organism evidence="13 14">
    <name type="scientific">Desulfobaculum bizertense DSM 18034</name>
    <dbReference type="NCBI Taxonomy" id="1121442"/>
    <lineage>
        <taxon>Bacteria</taxon>
        <taxon>Pseudomonadati</taxon>
        <taxon>Thermodesulfobacteriota</taxon>
        <taxon>Desulfovibrionia</taxon>
        <taxon>Desulfovibrionales</taxon>
        <taxon>Desulfovibrionaceae</taxon>
        <taxon>Desulfobaculum</taxon>
    </lineage>
</organism>
<evidence type="ECO:0000256" key="4">
    <source>
        <dbReference type="ARBA" id="ARBA00009000"/>
    </source>
</evidence>